<keyword evidence="4" id="KW-0479">Metal-binding</keyword>
<gene>
    <name evidence="11" type="ORF">DRP53_10805</name>
</gene>
<evidence type="ECO:0000313" key="11">
    <source>
        <dbReference type="EMBL" id="RKX68416.1"/>
    </source>
</evidence>
<reference evidence="11 12" key="1">
    <citation type="submission" date="2018-06" db="EMBL/GenBank/DDBJ databases">
        <title>Extensive metabolic versatility and redundancy in microbially diverse, dynamic hydrothermal sediments.</title>
        <authorList>
            <person name="Dombrowski N."/>
            <person name="Teske A."/>
            <person name="Baker B.J."/>
        </authorList>
    </citation>
    <scope>NUCLEOTIDE SEQUENCE [LARGE SCALE GENOMIC DNA]</scope>
    <source>
        <strain evidence="11">B36_G15</strain>
    </source>
</reference>
<dbReference type="GO" id="GO:0003723">
    <property type="term" value="F:RNA binding"/>
    <property type="evidence" value="ECO:0007669"/>
    <property type="project" value="UniProtKB-KW"/>
</dbReference>
<sequence length="253" mass="29461">MEFARRFARKVEGAFILLSLKEDEARVHKGGIDFDFVGFTDLDDDLRRRDFTINAIAYDLKEERIYDPFLGQKDLKRKLLRPVDRGSLELDPLRILRGFRFSLELGFKLDPAFFYQARSVSLKGIAGERIWMEFSRILKQECFKVIGKLDELGCLVDMMPEIEPLQKSPYWQHSLLTLKYIETAIKEPILKDLEPEYHDYLGIDFRIPILKLAGLLHDLAKPHTRFEKDGEVHFYGHDTLGSQIAKGIGKERL</sequence>
<evidence type="ECO:0000256" key="2">
    <source>
        <dbReference type="ARBA" id="ARBA00022694"/>
    </source>
</evidence>
<organism evidence="11 12">
    <name type="scientific">candidate division WOR-3 bacterium</name>
    <dbReference type="NCBI Taxonomy" id="2052148"/>
    <lineage>
        <taxon>Bacteria</taxon>
        <taxon>Bacteria division WOR-3</taxon>
    </lineage>
</organism>
<comment type="similarity">
    <text evidence="8">Belongs to the tRNA nucleotidyltransferase/poly(A) polymerase family.</text>
</comment>
<dbReference type="Gene3D" id="1.10.3090.10">
    <property type="entry name" value="cca-adding enzyme, domain 2"/>
    <property type="match status" value="1"/>
</dbReference>
<dbReference type="GO" id="GO:0008033">
    <property type="term" value="P:tRNA processing"/>
    <property type="evidence" value="ECO:0007669"/>
    <property type="project" value="UniProtKB-KW"/>
</dbReference>
<dbReference type="EMBL" id="QNBE01000165">
    <property type="protein sequence ID" value="RKX68416.1"/>
    <property type="molecule type" value="Genomic_DNA"/>
</dbReference>
<evidence type="ECO:0000256" key="6">
    <source>
        <dbReference type="ARBA" id="ARBA00022842"/>
    </source>
</evidence>
<accession>A0A660SDY0</accession>
<evidence type="ECO:0008006" key="13">
    <source>
        <dbReference type="Google" id="ProtNLM"/>
    </source>
</evidence>
<evidence type="ECO:0000256" key="3">
    <source>
        <dbReference type="ARBA" id="ARBA00022695"/>
    </source>
</evidence>
<feature type="domain" description="Poly A polymerase head" evidence="9">
    <location>
        <begin position="41"/>
        <end position="81"/>
    </location>
</feature>
<comment type="caution">
    <text evidence="11">The sequence shown here is derived from an EMBL/GenBank/DDBJ whole genome shotgun (WGS) entry which is preliminary data.</text>
</comment>
<keyword evidence="7 8" id="KW-0694">RNA-binding</keyword>
<dbReference type="InterPro" id="IPR043519">
    <property type="entry name" value="NT_sf"/>
</dbReference>
<evidence type="ECO:0000256" key="5">
    <source>
        <dbReference type="ARBA" id="ARBA00022741"/>
    </source>
</evidence>
<dbReference type="InterPro" id="IPR002646">
    <property type="entry name" value="PolA_pol_head_dom"/>
</dbReference>
<dbReference type="InterPro" id="IPR050124">
    <property type="entry name" value="tRNA_CCA-adding_enzyme"/>
</dbReference>
<evidence type="ECO:0000256" key="7">
    <source>
        <dbReference type="ARBA" id="ARBA00022884"/>
    </source>
</evidence>
<feature type="non-terminal residue" evidence="11">
    <location>
        <position position="253"/>
    </location>
</feature>
<keyword evidence="1 8" id="KW-0808">Transferase</keyword>
<dbReference type="CDD" id="cd00077">
    <property type="entry name" value="HDc"/>
    <property type="match status" value="1"/>
</dbReference>
<dbReference type="InterPro" id="IPR006674">
    <property type="entry name" value="HD_domain"/>
</dbReference>
<evidence type="ECO:0000256" key="8">
    <source>
        <dbReference type="RuleBase" id="RU003953"/>
    </source>
</evidence>
<protein>
    <recommendedName>
        <fullName evidence="13">HD domain-containing protein</fullName>
    </recommendedName>
</protein>
<evidence type="ECO:0000259" key="9">
    <source>
        <dbReference type="Pfam" id="PF01743"/>
    </source>
</evidence>
<evidence type="ECO:0000313" key="12">
    <source>
        <dbReference type="Proteomes" id="UP000268469"/>
    </source>
</evidence>
<dbReference type="SUPFAM" id="SSF81301">
    <property type="entry name" value="Nucleotidyltransferase"/>
    <property type="match status" value="1"/>
</dbReference>
<dbReference type="PANTHER" id="PTHR47545:SF2">
    <property type="entry name" value="CC-ADDING TRNA NUCLEOTIDYLTRANSFERASE"/>
    <property type="match status" value="1"/>
</dbReference>
<dbReference type="GO" id="GO:0000166">
    <property type="term" value="F:nucleotide binding"/>
    <property type="evidence" value="ECO:0007669"/>
    <property type="project" value="UniProtKB-KW"/>
</dbReference>
<evidence type="ECO:0000259" key="10">
    <source>
        <dbReference type="Pfam" id="PF01966"/>
    </source>
</evidence>
<dbReference type="Pfam" id="PF01743">
    <property type="entry name" value="PolyA_pol"/>
    <property type="match status" value="1"/>
</dbReference>
<keyword evidence="6" id="KW-0460">Magnesium</keyword>
<keyword evidence="2" id="KW-0819">tRNA processing</keyword>
<dbReference type="InterPro" id="IPR003607">
    <property type="entry name" value="HD/PDEase_dom"/>
</dbReference>
<dbReference type="Gene3D" id="3.30.460.10">
    <property type="entry name" value="Beta Polymerase, domain 2"/>
    <property type="match status" value="1"/>
</dbReference>
<evidence type="ECO:0000256" key="1">
    <source>
        <dbReference type="ARBA" id="ARBA00022679"/>
    </source>
</evidence>
<dbReference type="Pfam" id="PF01966">
    <property type="entry name" value="HD"/>
    <property type="match status" value="1"/>
</dbReference>
<name>A0A660SDY0_UNCW3</name>
<keyword evidence="5" id="KW-0547">Nucleotide-binding</keyword>
<evidence type="ECO:0000256" key="4">
    <source>
        <dbReference type="ARBA" id="ARBA00022723"/>
    </source>
</evidence>
<dbReference type="GO" id="GO:0016779">
    <property type="term" value="F:nucleotidyltransferase activity"/>
    <property type="evidence" value="ECO:0007669"/>
    <property type="project" value="UniProtKB-KW"/>
</dbReference>
<feature type="domain" description="HD" evidence="10">
    <location>
        <begin position="172"/>
        <end position="252"/>
    </location>
</feature>
<dbReference type="PANTHER" id="PTHR47545">
    <property type="entry name" value="MULTIFUNCTIONAL CCA PROTEIN"/>
    <property type="match status" value="1"/>
</dbReference>
<dbReference type="Proteomes" id="UP000268469">
    <property type="component" value="Unassembled WGS sequence"/>
</dbReference>
<dbReference type="AlphaFoldDB" id="A0A660SDY0"/>
<dbReference type="GO" id="GO:0046872">
    <property type="term" value="F:metal ion binding"/>
    <property type="evidence" value="ECO:0007669"/>
    <property type="project" value="UniProtKB-KW"/>
</dbReference>
<proteinExistence type="inferred from homology"/>
<dbReference type="SUPFAM" id="SSF81891">
    <property type="entry name" value="Poly A polymerase C-terminal region-like"/>
    <property type="match status" value="1"/>
</dbReference>
<keyword evidence="3" id="KW-0548">Nucleotidyltransferase</keyword>